<proteinExistence type="predicted"/>
<dbReference type="Proteomes" id="UP000521943">
    <property type="component" value="Unassembled WGS sequence"/>
</dbReference>
<dbReference type="OrthoDB" id="3365698at2759"/>
<dbReference type="InterPro" id="IPR036047">
    <property type="entry name" value="F-box-like_dom_sf"/>
</dbReference>
<feature type="domain" description="F-box" evidence="1">
    <location>
        <begin position="6"/>
        <end position="59"/>
    </location>
</feature>
<dbReference type="EMBL" id="JACGCI010000292">
    <property type="protein sequence ID" value="KAF6741107.1"/>
    <property type="molecule type" value="Genomic_DNA"/>
</dbReference>
<dbReference type="InterPro" id="IPR001810">
    <property type="entry name" value="F-box_dom"/>
</dbReference>
<dbReference type="Pfam" id="PF12937">
    <property type="entry name" value="F-box-like"/>
    <property type="match status" value="1"/>
</dbReference>
<comment type="caution">
    <text evidence="2">The sequence shown here is derived from an EMBL/GenBank/DDBJ whole genome shotgun (WGS) entry which is preliminary data.</text>
</comment>
<evidence type="ECO:0000313" key="2">
    <source>
        <dbReference type="EMBL" id="KAF6741107.1"/>
    </source>
</evidence>
<gene>
    <name evidence="2" type="ORF">DFP72DRAFT_759697</name>
</gene>
<evidence type="ECO:0000313" key="3">
    <source>
        <dbReference type="Proteomes" id="UP000521943"/>
    </source>
</evidence>
<name>A0A8H6LUA3_9AGAR</name>
<sequence length="105" mass="11762">ISTPVDDVPPEVLADIFESMIDMSDAGSDSKTLLLIAGVCRRWRAILLAHPQLWTSLRLTIARKTVVRTPDVLEARLHGRLQAWYGRAGGLPLNLHMYLTTTLRK</sequence>
<dbReference type="Gene3D" id="1.20.1280.50">
    <property type="match status" value="1"/>
</dbReference>
<keyword evidence="3" id="KW-1185">Reference proteome</keyword>
<organism evidence="2 3">
    <name type="scientific">Ephemerocybe angulata</name>
    <dbReference type="NCBI Taxonomy" id="980116"/>
    <lineage>
        <taxon>Eukaryota</taxon>
        <taxon>Fungi</taxon>
        <taxon>Dikarya</taxon>
        <taxon>Basidiomycota</taxon>
        <taxon>Agaricomycotina</taxon>
        <taxon>Agaricomycetes</taxon>
        <taxon>Agaricomycetidae</taxon>
        <taxon>Agaricales</taxon>
        <taxon>Agaricineae</taxon>
        <taxon>Psathyrellaceae</taxon>
        <taxon>Ephemerocybe</taxon>
    </lineage>
</organism>
<evidence type="ECO:0000259" key="1">
    <source>
        <dbReference type="Pfam" id="PF12937"/>
    </source>
</evidence>
<reference evidence="2 3" key="1">
    <citation type="submission" date="2020-07" db="EMBL/GenBank/DDBJ databases">
        <title>Comparative genomics of pyrophilous fungi reveals a link between fire events and developmental genes.</title>
        <authorList>
            <consortium name="DOE Joint Genome Institute"/>
            <person name="Steindorff A.S."/>
            <person name="Carver A."/>
            <person name="Calhoun S."/>
            <person name="Stillman K."/>
            <person name="Liu H."/>
            <person name="Lipzen A."/>
            <person name="Pangilinan J."/>
            <person name="Labutti K."/>
            <person name="Bruns T.D."/>
            <person name="Grigoriev I.V."/>
        </authorList>
    </citation>
    <scope>NUCLEOTIDE SEQUENCE [LARGE SCALE GENOMIC DNA]</scope>
    <source>
        <strain evidence="2 3">CBS 144469</strain>
    </source>
</reference>
<feature type="non-terminal residue" evidence="2">
    <location>
        <position position="1"/>
    </location>
</feature>
<dbReference type="AlphaFoldDB" id="A0A8H6LUA3"/>
<feature type="non-terminal residue" evidence="2">
    <location>
        <position position="105"/>
    </location>
</feature>
<dbReference type="SUPFAM" id="SSF81383">
    <property type="entry name" value="F-box domain"/>
    <property type="match status" value="1"/>
</dbReference>
<protein>
    <recommendedName>
        <fullName evidence="1">F-box domain-containing protein</fullName>
    </recommendedName>
</protein>
<accession>A0A8H6LUA3</accession>